<evidence type="ECO:0000259" key="4">
    <source>
        <dbReference type="Pfam" id="PF03981"/>
    </source>
</evidence>
<dbReference type="GO" id="GO:0005739">
    <property type="term" value="C:mitochondrion"/>
    <property type="evidence" value="ECO:0007669"/>
    <property type="project" value="TreeGrafter"/>
</dbReference>
<feature type="chain" id="PRO_5003287466" description="Ubiquinol-cytochrome c chaperone domain-containing protein" evidence="3">
    <location>
        <begin position="30"/>
        <end position="271"/>
    </location>
</feature>
<dbReference type="KEGG" id="sre:PTSG_05233"/>
<evidence type="ECO:0000313" key="6">
    <source>
        <dbReference type="Proteomes" id="UP000007799"/>
    </source>
</evidence>
<dbReference type="InParanoid" id="F2UAW3"/>
<feature type="signal peptide" evidence="3">
    <location>
        <begin position="1"/>
        <end position="29"/>
    </location>
</feature>
<reference evidence="5" key="1">
    <citation type="submission" date="2009-08" db="EMBL/GenBank/DDBJ databases">
        <title>Annotation of Salpingoeca rosetta.</title>
        <authorList>
            <consortium name="The Broad Institute Genome Sequencing Platform"/>
            <person name="Russ C."/>
            <person name="Cuomo C."/>
            <person name="Burger G."/>
            <person name="Gray M.W."/>
            <person name="Holland P.W.H."/>
            <person name="King N."/>
            <person name="Lang F.B.F."/>
            <person name="Roger A.J."/>
            <person name="Ruiz-Trillo I."/>
            <person name="Young S.K."/>
            <person name="Zeng Q."/>
            <person name="Gargeya S."/>
            <person name="Alvarado L."/>
            <person name="Berlin A."/>
            <person name="Chapman S.B."/>
            <person name="Chen Z."/>
            <person name="Freedman E."/>
            <person name="Gellesch M."/>
            <person name="Goldberg J."/>
            <person name="Griggs A."/>
            <person name="Gujja S."/>
            <person name="Heilman E."/>
            <person name="Heiman D."/>
            <person name="Howarth C."/>
            <person name="Mehta T."/>
            <person name="Neiman D."/>
            <person name="Pearson M."/>
            <person name="Roberts A."/>
            <person name="Saif S."/>
            <person name="Shea T."/>
            <person name="Shenoy N."/>
            <person name="Sisk P."/>
            <person name="Stolte C."/>
            <person name="Sykes S."/>
            <person name="White J."/>
            <person name="Yandava C."/>
            <person name="Haas B."/>
            <person name="Nusbaum C."/>
            <person name="Birren B."/>
        </authorList>
    </citation>
    <scope>NUCLEOTIDE SEQUENCE [LARGE SCALE GENOMIC DNA]</scope>
    <source>
        <strain evidence="5">ATCC 50818</strain>
    </source>
</reference>
<dbReference type="FunCoup" id="F2UAW3">
    <property type="interactions" value="719"/>
</dbReference>
<keyword evidence="3" id="KW-0732">Signal</keyword>
<dbReference type="PANTHER" id="PTHR12184:SF1">
    <property type="entry name" value="UBIQUINOL-CYTOCHROME-C REDUCTASE COMPLEX ASSEMBLY FACTOR 1"/>
    <property type="match status" value="1"/>
</dbReference>
<dbReference type="InterPro" id="IPR021150">
    <property type="entry name" value="Ubiq_cyt_c_chap"/>
</dbReference>
<dbReference type="GeneID" id="16074390"/>
<feature type="region of interest" description="Disordered" evidence="2">
    <location>
        <begin position="49"/>
        <end position="72"/>
    </location>
</feature>
<dbReference type="AlphaFoldDB" id="F2UAW3"/>
<dbReference type="EMBL" id="GL832966">
    <property type="protein sequence ID" value="EGD73529.1"/>
    <property type="molecule type" value="Genomic_DNA"/>
</dbReference>
<proteinExistence type="inferred from homology"/>
<evidence type="ECO:0000256" key="1">
    <source>
        <dbReference type="ARBA" id="ARBA00006407"/>
    </source>
</evidence>
<gene>
    <name evidence="5" type="ORF">PTSG_05233</name>
</gene>
<dbReference type="Proteomes" id="UP000007799">
    <property type="component" value="Unassembled WGS sequence"/>
</dbReference>
<evidence type="ECO:0000313" key="5">
    <source>
        <dbReference type="EMBL" id="EGD73529.1"/>
    </source>
</evidence>
<keyword evidence="6" id="KW-1185">Reference proteome</keyword>
<evidence type="ECO:0000256" key="2">
    <source>
        <dbReference type="SAM" id="MobiDB-lite"/>
    </source>
</evidence>
<dbReference type="STRING" id="946362.F2UAW3"/>
<dbReference type="eggNOG" id="KOG2873">
    <property type="taxonomic scope" value="Eukaryota"/>
</dbReference>
<organism evidence="6">
    <name type="scientific">Salpingoeca rosetta (strain ATCC 50818 / BSB-021)</name>
    <dbReference type="NCBI Taxonomy" id="946362"/>
    <lineage>
        <taxon>Eukaryota</taxon>
        <taxon>Choanoflagellata</taxon>
        <taxon>Craspedida</taxon>
        <taxon>Salpingoecidae</taxon>
        <taxon>Salpingoeca</taxon>
    </lineage>
</organism>
<dbReference type="PANTHER" id="PTHR12184">
    <property type="entry name" value="UBIQUINOL-CYTOCHROME C REDUCTASE COMPLEX ASSEMBLY FACTOR 1 FAMILY MEMBER"/>
    <property type="match status" value="1"/>
</dbReference>
<dbReference type="RefSeq" id="XP_004993811.1">
    <property type="nucleotide sequence ID" value="XM_004993754.1"/>
</dbReference>
<dbReference type="OrthoDB" id="4007at2759"/>
<name>F2UAW3_SALR5</name>
<evidence type="ECO:0000256" key="3">
    <source>
        <dbReference type="SAM" id="SignalP"/>
    </source>
</evidence>
<feature type="domain" description="Ubiquinol-cytochrome c chaperone" evidence="4">
    <location>
        <begin position="120"/>
        <end position="258"/>
    </location>
</feature>
<dbReference type="InterPro" id="IPR007129">
    <property type="entry name" value="Ubiqinol_cyt_c_chaperone_CPB3"/>
</dbReference>
<dbReference type="Pfam" id="PF03981">
    <property type="entry name" value="Ubiq_cyt_C_chap"/>
    <property type="match status" value="1"/>
</dbReference>
<feature type="compositionally biased region" description="Low complexity" evidence="2">
    <location>
        <begin position="56"/>
        <end position="68"/>
    </location>
</feature>
<comment type="similarity">
    <text evidence="1">Belongs to the CBP3 family.</text>
</comment>
<accession>F2UAW3</accession>
<protein>
    <recommendedName>
        <fullName evidence="4">Ubiquinol-cytochrome c chaperone domain-containing protein</fullName>
    </recommendedName>
</protein>
<sequence>MMTAAATMLSSCVHRVVLLPALRTAQATAARPAALRRIHTVRSALAPVTSKPMLAQPPSSQSSSQPSQTQNAPESFMSKLVKGLGVLGGFYSKRQVQARSAQLLYSSCAEQSLHPEFIRTCQLPDTFQSWFLITHLHVWMCLVRLKQEGGDGKRTYKALVELFWKDVEYRMRAMGVSDSRIIQESTRELFSMFYGLLFAYDEGLCGKDVVLAEAVWRNLFHNAKDDFEMQNVATMVKYIRREVQRLDDTDSRVLLEEGSFKFGALPVQPNL</sequence>
<dbReference type="GO" id="GO:0034551">
    <property type="term" value="P:mitochondrial respiratory chain complex III assembly"/>
    <property type="evidence" value="ECO:0007669"/>
    <property type="project" value="TreeGrafter"/>
</dbReference>